<feature type="domain" description="Endoplasmic reticulum vesicle transporter N-terminal" evidence="7">
    <location>
        <begin position="8"/>
        <end position="95"/>
    </location>
</feature>
<name>A0A1E3QZ56_9ASCO</name>
<dbReference type="GO" id="GO:0033116">
    <property type="term" value="C:endoplasmic reticulum-Golgi intermediate compartment membrane"/>
    <property type="evidence" value="ECO:0007669"/>
    <property type="project" value="UniProtKB-SubCell"/>
</dbReference>
<dbReference type="GO" id="GO:0030134">
    <property type="term" value="C:COPII-coated ER to Golgi transport vesicle"/>
    <property type="evidence" value="ECO:0007669"/>
    <property type="project" value="EnsemblFungi"/>
</dbReference>
<gene>
    <name evidence="8" type="ORF">BABINDRAFT_31237</name>
</gene>
<feature type="transmembrane region" description="Helical" evidence="5">
    <location>
        <begin position="288"/>
        <end position="309"/>
    </location>
</feature>
<evidence type="ECO:0000259" key="6">
    <source>
        <dbReference type="Pfam" id="PF07970"/>
    </source>
</evidence>
<dbReference type="OrthoDB" id="5541786at2759"/>
<dbReference type="GO" id="GO:0000139">
    <property type="term" value="C:Golgi membrane"/>
    <property type="evidence" value="ECO:0007669"/>
    <property type="project" value="UniProtKB-SubCell"/>
</dbReference>
<accession>A0A1E3QZ56</accession>
<dbReference type="InterPro" id="IPR045888">
    <property type="entry name" value="Erv"/>
</dbReference>
<keyword evidence="5" id="KW-0333">Golgi apparatus</keyword>
<dbReference type="STRING" id="984486.A0A1E3QZ56"/>
<dbReference type="Pfam" id="PF07970">
    <property type="entry name" value="COPIIcoated_ERV"/>
    <property type="match status" value="1"/>
</dbReference>
<keyword evidence="5" id="KW-0931">ER-Golgi transport</keyword>
<dbReference type="GO" id="GO:0061852">
    <property type="term" value="C:retrograde transporter complex, Golgi to ER"/>
    <property type="evidence" value="ECO:0007669"/>
    <property type="project" value="EnsemblFungi"/>
</dbReference>
<evidence type="ECO:0000256" key="3">
    <source>
        <dbReference type="ARBA" id="ARBA00022989"/>
    </source>
</evidence>
<comment type="similarity">
    <text evidence="5">Belongs to the ERGIC family.</text>
</comment>
<evidence type="ECO:0000256" key="2">
    <source>
        <dbReference type="ARBA" id="ARBA00022692"/>
    </source>
</evidence>
<keyword evidence="3 5" id="KW-1133">Transmembrane helix</keyword>
<keyword evidence="9" id="KW-1185">Reference proteome</keyword>
<dbReference type="AlphaFoldDB" id="A0A1E3QZ56"/>
<dbReference type="GO" id="GO:0005789">
    <property type="term" value="C:endoplasmic reticulum membrane"/>
    <property type="evidence" value="ECO:0007669"/>
    <property type="project" value="UniProtKB-SubCell"/>
</dbReference>
<dbReference type="InterPro" id="IPR039542">
    <property type="entry name" value="Erv_N"/>
</dbReference>
<dbReference type="InterPro" id="IPR012936">
    <property type="entry name" value="Erv_C"/>
</dbReference>
<protein>
    <recommendedName>
        <fullName evidence="5">Endoplasmic reticulum-Golgi intermediate compartment protein</fullName>
    </recommendedName>
</protein>
<evidence type="ECO:0000256" key="4">
    <source>
        <dbReference type="ARBA" id="ARBA00023136"/>
    </source>
</evidence>
<dbReference type="EMBL" id="KV454426">
    <property type="protein sequence ID" value="ODQ82953.1"/>
    <property type="molecule type" value="Genomic_DNA"/>
</dbReference>
<keyword evidence="5" id="KW-0256">Endoplasmic reticulum</keyword>
<reference evidence="9" key="1">
    <citation type="submission" date="2016-05" db="EMBL/GenBank/DDBJ databases">
        <title>Comparative genomics of biotechnologically important yeasts.</title>
        <authorList>
            <consortium name="DOE Joint Genome Institute"/>
            <person name="Riley R."/>
            <person name="Haridas S."/>
            <person name="Wolfe K.H."/>
            <person name="Lopes M.R."/>
            <person name="Hittinger C.T."/>
            <person name="Goker M."/>
            <person name="Salamov A."/>
            <person name="Wisecaver J."/>
            <person name="Long T.M."/>
            <person name="Aerts A.L."/>
            <person name="Barry K."/>
            <person name="Choi C."/>
            <person name="Clum A."/>
            <person name="Coughlan A.Y."/>
            <person name="Deshpande S."/>
            <person name="Douglass A.P."/>
            <person name="Hanson S.J."/>
            <person name="Klenk H.-P."/>
            <person name="Labutti K."/>
            <person name="Lapidus A."/>
            <person name="Lindquist E."/>
            <person name="Lipzen A."/>
            <person name="Meier-Kolthoff J.P."/>
            <person name="Ohm R.A."/>
            <person name="Otillar R.P."/>
            <person name="Pangilinan J."/>
            <person name="Peng Y."/>
            <person name="Rokas A."/>
            <person name="Rosa C.A."/>
            <person name="Scheuner C."/>
            <person name="Sibirny A.A."/>
            <person name="Slot J.C."/>
            <person name="Stielow J.B."/>
            <person name="Sun H."/>
            <person name="Kurtzman C.P."/>
            <person name="Blackwell M."/>
            <person name="Grigoriev I.V."/>
            <person name="Jeffries T.W."/>
        </authorList>
    </citation>
    <scope>NUCLEOTIDE SEQUENCE [LARGE SCALE GENOMIC DNA]</scope>
    <source>
        <strain evidence="9">NRRL Y-12698</strain>
    </source>
</reference>
<evidence type="ECO:0000256" key="1">
    <source>
        <dbReference type="ARBA" id="ARBA00004370"/>
    </source>
</evidence>
<dbReference type="GO" id="GO:0006888">
    <property type="term" value="P:endoplasmic reticulum to Golgi vesicle-mediated transport"/>
    <property type="evidence" value="ECO:0007669"/>
    <property type="project" value="UniProtKB-UniRule"/>
</dbReference>
<dbReference type="GO" id="GO:0042802">
    <property type="term" value="F:identical protein binding"/>
    <property type="evidence" value="ECO:0007669"/>
    <property type="project" value="EnsemblFungi"/>
</dbReference>
<sequence length="347" mass="39505">MDNFRKSVRAFDAFPKTQPTHQVRSEKGGLSTVVVVFLSLFILWMEIGGFIDSEIDHQFSVDDNVVKELKINMDILVAMPCQFIHTNVLDITDDRLMASEFLNYEGMNFFVPNRYSVNEHRNPLVNTPDLSEIMRDGLRADFSVKSLRVNTGGPACHIFGSIPVNKVSGDFHITAKGLGYRDASQVPWEALNFTHVITEFSFGDFYPFVNNPLDFTVQTTPENGVLYSYFLSVVPTAYKKLGVEIETTQFSVNLVKKTFEPMRGTPGISFKYDFEPIKLHVEERRIPFLQFLFNLATICCGLLVVYGWAYKLFDQVMSLLFGKKFTAWGAELTPSLLDDDTKYERLA</sequence>
<evidence type="ECO:0000313" key="8">
    <source>
        <dbReference type="EMBL" id="ODQ82953.1"/>
    </source>
</evidence>
<keyword evidence="2 5" id="KW-0812">Transmembrane</keyword>
<feature type="transmembrane region" description="Helical" evidence="5">
    <location>
        <begin position="29"/>
        <end position="51"/>
    </location>
</feature>
<dbReference type="GeneID" id="30149384"/>
<evidence type="ECO:0000259" key="7">
    <source>
        <dbReference type="Pfam" id="PF13850"/>
    </source>
</evidence>
<dbReference type="PANTHER" id="PTHR10984">
    <property type="entry name" value="ENDOPLASMIC RETICULUM-GOLGI INTERMEDIATE COMPARTMENT PROTEIN"/>
    <property type="match status" value="1"/>
</dbReference>
<proteinExistence type="inferred from homology"/>
<keyword evidence="5" id="KW-0813">Transport</keyword>
<dbReference type="Proteomes" id="UP000094336">
    <property type="component" value="Unassembled WGS sequence"/>
</dbReference>
<dbReference type="PANTHER" id="PTHR10984:SF81">
    <property type="entry name" value="ER-DERIVED VESICLES PROTEIN ERV41"/>
    <property type="match status" value="1"/>
</dbReference>
<comment type="subcellular location">
    <subcellularLocation>
        <location evidence="5">Endoplasmic reticulum membrane</location>
        <topology evidence="5">Multi-pass membrane protein</topology>
    </subcellularLocation>
    <subcellularLocation>
        <location evidence="5">Endoplasmic reticulum-Golgi intermediate compartment membrane</location>
        <topology evidence="5">Multi-pass membrane protein</topology>
    </subcellularLocation>
    <subcellularLocation>
        <location evidence="5">Golgi apparatus membrane</location>
        <topology evidence="5">Multi-pass membrane protein</topology>
    </subcellularLocation>
    <subcellularLocation>
        <location evidence="1">Membrane</location>
    </subcellularLocation>
</comment>
<feature type="domain" description="Endoplasmic reticulum vesicle transporter C-terminal" evidence="6">
    <location>
        <begin position="154"/>
        <end position="307"/>
    </location>
</feature>
<dbReference type="GO" id="GO:0006890">
    <property type="term" value="P:retrograde vesicle-mediated transport, Golgi to endoplasmic reticulum"/>
    <property type="evidence" value="ECO:0007669"/>
    <property type="project" value="EnsemblFungi"/>
</dbReference>
<dbReference type="Pfam" id="PF13850">
    <property type="entry name" value="ERGIC_N"/>
    <property type="match status" value="1"/>
</dbReference>
<evidence type="ECO:0000256" key="5">
    <source>
        <dbReference type="RuleBase" id="RU369013"/>
    </source>
</evidence>
<organism evidence="8 9">
    <name type="scientific">Babjeviella inositovora NRRL Y-12698</name>
    <dbReference type="NCBI Taxonomy" id="984486"/>
    <lineage>
        <taxon>Eukaryota</taxon>
        <taxon>Fungi</taxon>
        <taxon>Dikarya</taxon>
        <taxon>Ascomycota</taxon>
        <taxon>Saccharomycotina</taxon>
        <taxon>Pichiomycetes</taxon>
        <taxon>Serinales incertae sedis</taxon>
        <taxon>Babjeviella</taxon>
    </lineage>
</organism>
<dbReference type="RefSeq" id="XP_018988281.1">
    <property type="nucleotide sequence ID" value="XM_019131531.1"/>
</dbReference>
<comment type="function">
    <text evidence="5">Plays a role in transport between endoplasmic reticulum and Golgi.</text>
</comment>
<keyword evidence="4 5" id="KW-0472">Membrane</keyword>
<evidence type="ECO:0000313" key="9">
    <source>
        <dbReference type="Proteomes" id="UP000094336"/>
    </source>
</evidence>